<dbReference type="GO" id="GO:0001510">
    <property type="term" value="P:RNA methylation"/>
    <property type="evidence" value="ECO:0007669"/>
    <property type="project" value="InterPro"/>
</dbReference>
<accession>A0A9D4WUS8</accession>
<protein>
    <recommendedName>
        <fullName evidence="2">SAM-dependent methyltransferase RsmB-F/NOP2-type catalytic core domain-containing protein</fullName>
    </recommendedName>
</protein>
<dbReference type="Gene3D" id="3.40.50.150">
    <property type="entry name" value="Vaccinia Virus protein VP39"/>
    <property type="match status" value="1"/>
</dbReference>
<dbReference type="EMBL" id="JAMSHJ010000005">
    <property type="protein sequence ID" value="KAI5408152.1"/>
    <property type="molecule type" value="Genomic_DNA"/>
</dbReference>
<evidence type="ECO:0000313" key="4">
    <source>
        <dbReference type="Proteomes" id="UP001058974"/>
    </source>
</evidence>
<keyword evidence="4" id="KW-1185">Reference proteome</keyword>
<evidence type="ECO:0000313" key="3">
    <source>
        <dbReference type="EMBL" id="KAI5408152.1"/>
    </source>
</evidence>
<proteinExistence type="predicted"/>
<feature type="chain" id="PRO_5039038563" description="SAM-dependent methyltransferase RsmB-F/NOP2-type catalytic core domain-containing protein" evidence="1">
    <location>
        <begin position="25"/>
        <end position="312"/>
    </location>
</feature>
<evidence type="ECO:0000259" key="2">
    <source>
        <dbReference type="Pfam" id="PF01189"/>
    </source>
</evidence>
<dbReference type="Proteomes" id="UP001058974">
    <property type="component" value="Chromosome 5"/>
</dbReference>
<dbReference type="PRINTS" id="PR02010">
    <property type="entry name" value="RCMT9"/>
</dbReference>
<comment type="caution">
    <text evidence="3">The sequence shown here is derived from an EMBL/GenBank/DDBJ whole genome shotgun (WGS) entry which is preliminary data.</text>
</comment>
<dbReference type="InterPro" id="IPR023267">
    <property type="entry name" value="RCMT"/>
</dbReference>
<dbReference type="PANTHER" id="PTHR22807">
    <property type="entry name" value="NOP2 YEAST -RELATED NOL1/NOP2/FMU SUN DOMAIN-CONTAINING"/>
    <property type="match status" value="1"/>
</dbReference>
<dbReference type="PANTHER" id="PTHR22807:SF16">
    <property type="entry name" value="SAM-DEPENDENT MTASE RSMB_NOP-TYPE DOMAIN-CONTAINING PROTEIN"/>
    <property type="match status" value="1"/>
</dbReference>
<dbReference type="InterPro" id="IPR023269">
    <property type="entry name" value="RCMT_subfamily_9"/>
</dbReference>
<dbReference type="CDD" id="cd02440">
    <property type="entry name" value="AdoMet_MTases"/>
    <property type="match status" value="1"/>
</dbReference>
<name>A0A9D4WUS8_PEA</name>
<dbReference type="InterPro" id="IPR029063">
    <property type="entry name" value="SAM-dependent_MTases_sf"/>
</dbReference>
<dbReference type="Gramene" id="Psat05G0411400-T1">
    <property type="protein sequence ID" value="KAI5408152.1"/>
    <property type="gene ID" value="KIW84_054114"/>
</dbReference>
<organism evidence="3 4">
    <name type="scientific">Pisum sativum</name>
    <name type="common">Garden pea</name>
    <name type="synonym">Lathyrus oleraceus</name>
    <dbReference type="NCBI Taxonomy" id="3888"/>
    <lineage>
        <taxon>Eukaryota</taxon>
        <taxon>Viridiplantae</taxon>
        <taxon>Streptophyta</taxon>
        <taxon>Embryophyta</taxon>
        <taxon>Tracheophyta</taxon>
        <taxon>Spermatophyta</taxon>
        <taxon>Magnoliopsida</taxon>
        <taxon>eudicotyledons</taxon>
        <taxon>Gunneridae</taxon>
        <taxon>Pentapetalae</taxon>
        <taxon>rosids</taxon>
        <taxon>fabids</taxon>
        <taxon>Fabales</taxon>
        <taxon>Fabaceae</taxon>
        <taxon>Papilionoideae</taxon>
        <taxon>50 kb inversion clade</taxon>
        <taxon>NPAAA clade</taxon>
        <taxon>Hologalegina</taxon>
        <taxon>IRL clade</taxon>
        <taxon>Fabeae</taxon>
        <taxon>Lathyrus</taxon>
    </lineage>
</organism>
<sequence length="312" mass="34874">MLALGLIGINKFGTALVLLCKCHATITSLSVVDTHKRSLSEEFNFEYMTVHVPKSNTATFHFFTKKLRYNNDAEEENAYVIRKQLKIYGIDASSGAAVMALGISPGDHVLDLCAAPGAKLCMILDLLGDSGSVTGVDAARHRLAACRTMLQKYKLGDRCRLFVADGTTFSVIPEGFRSDSESYESRSEERMDVFKEWTSRRPWKERKKAKKCATPQVVSKSHPPELIYYGQHSGVIGLTKGELYKTVAENEIAGYGYDKVLVDAECTHDGSVKHIQKFEHWGWVTLQRRVLDAERTDNLHALQAKTCYSLDL</sequence>
<dbReference type="InterPro" id="IPR049560">
    <property type="entry name" value="MeTrfase_RsmB-F_NOP2_cat"/>
</dbReference>
<reference evidence="3 4" key="1">
    <citation type="journal article" date="2022" name="Nat. Genet.">
        <title>Improved pea reference genome and pan-genome highlight genomic features and evolutionary characteristics.</title>
        <authorList>
            <person name="Yang T."/>
            <person name="Liu R."/>
            <person name="Luo Y."/>
            <person name="Hu S."/>
            <person name="Wang D."/>
            <person name="Wang C."/>
            <person name="Pandey M.K."/>
            <person name="Ge S."/>
            <person name="Xu Q."/>
            <person name="Li N."/>
            <person name="Li G."/>
            <person name="Huang Y."/>
            <person name="Saxena R.K."/>
            <person name="Ji Y."/>
            <person name="Li M."/>
            <person name="Yan X."/>
            <person name="He Y."/>
            <person name="Liu Y."/>
            <person name="Wang X."/>
            <person name="Xiang C."/>
            <person name="Varshney R.K."/>
            <person name="Ding H."/>
            <person name="Gao S."/>
            <person name="Zong X."/>
        </authorList>
    </citation>
    <scope>NUCLEOTIDE SEQUENCE [LARGE SCALE GENOMIC DNA]</scope>
    <source>
        <strain evidence="3 4">cv. Zhongwan 6</strain>
    </source>
</reference>
<feature type="domain" description="SAM-dependent methyltransferase RsmB-F/NOP2-type catalytic core" evidence="2">
    <location>
        <begin position="99"/>
        <end position="169"/>
    </location>
</feature>
<dbReference type="GO" id="GO:0008173">
    <property type="term" value="F:RNA methyltransferase activity"/>
    <property type="evidence" value="ECO:0007669"/>
    <property type="project" value="InterPro"/>
</dbReference>
<evidence type="ECO:0000256" key="1">
    <source>
        <dbReference type="SAM" id="SignalP"/>
    </source>
</evidence>
<gene>
    <name evidence="3" type="ORF">KIW84_054114</name>
</gene>
<dbReference type="SUPFAM" id="SSF53335">
    <property type="entry name" value="S-adenosyl-L-methionine-dependent methyltransferases"/>
    <property type="match status" value="1"/>
</dbReference>
<dbReference type="Pfam" id="PF01189">
    <property type="entry name" value="Methyltr_RsmB-F"/>
    <property type="match status" value="1"/>
</dbReference>
<keyword evidence="1" id="KW-0732">Signal</keyword>
<feature type="signal peptide" evidence="1">
    <location>
        <begin position="1"/>
        <end position="24"/>
    </location>
</feature>
<dbReference type="AlphaFoldDB" id="A0A9D4WUS8"/>